<evidence type="ECO:0000256" key="2">
    <source>
        <dbReference type="PROSITE-ProRule" id="PRU00504"/>
    </source>
</evidence>
<reference evidence="4" key="2">
    <citation type="submission" date="2025-08" db="UniProtKB">
        <authorList>
            <consortium name="RefSeq"/>
        </authorList>
    </citation>
    <scope>IDENTIFICATION</scope>
    <source>
        <strain evidence="4">S238N-H82</strain>
        <tissue evidence="4">Testes</tissue>
    </source>
</reference>
<dbReference type="InterPro" id="IPR001258">
    <property type="entry name" value="NHL_repeat"/>
</dbReference>
<keyword evidence="1" id="KW-0677">Repeat</keyword>
<evidence type="ECO:0000256" key="1">
    <source>
        <dbReference type="ARBA" id="ARBA00022737"/>
    </source>
</evidence>
<name>A0A9J7HLQ0_BRAFL</name>
<dbReference type="RefSeq" id="XP_035661773.1">
    <property type="nucleotide sequence ID" value="XM_035805880.1"/>
</dbReference>
<dbReference type="CDD" id="cd05819">
    <property type="entry name" value="NHL"/>
    <property type="match status" value="1"/>
</dbReference>
<organism evidence="3 4">
    <name type="scientific">Branchiostoma floridae</name>
    <name type="common">Florida lancelet</name>
    <name type="synonym">Amphioxus</name>
    <dbReference type="NCBI Taxonomy" id="7739"/>
    <lineage>
        <taxon>Eukaryota</taxon>
        <taxon>Metazoa</taxon>
        <taxon>Chordata</taxon>
        <taxon>Cephalochordata</taxon>
        <taxon>Leptocardii</taxon>
        <taxon>Amphioxiformes</taxon>
        <taxon>Branchiostomatidae</taxon>
        <taxon>Branchiostoma</taxon>
    </lineage>
</organism>
<feature type="repeat" description="NHL" evidence="2">
    <location>
        <begin position="83"/>
        <end position="126"/>
    </location>
</feature>
<dbReference type="Gene3D" id="2.120.10.30">
    <property type="entry name" value="TolB, C-terminal domain"/>
    <property type="match status" value="1"/>
</dbReference>
<evidence type="ECO:0000313" key="3">
    <source>
        <dbReference type="Proteomes" id="UP000001554"/>
    </source>
</evidence>
<evidence type="ECO:0000313" key="4">
    <source>
        <dbReference type="RefSeq" id="XP_035661773.1"/>
    </source>
</evidence>
<dbReference type="PANTHER" id="PTHR24104">
    <property type="entry name" value="E3 UBIQUITIN-PROTEIN LIGASE NHLRC1-RELATED"/>
    <property type="match status" value="1"/>
</dbReference>
<dbReference type="AlphaFoldDB" id="A0A9J7HLQ0"/>
<dbReference type="OrthoDB" id="10020332at2759"/>
<dbReference type="PANTHER" id="PTHR24104:SF50">
    <property type="entry name" value="SMP-30_GLUCONOLACTONASE_LRE-LIKE REGION DOMAIN-CONTAINING PROTEIN"/>
    <property type="match status" value="1"/>
</dbReference>
<gene>
    <name evidence="4" type="primary">LOC118406026</name>
</gene>
<dbReference type="OMA" id="NEVICGV"/>
<accession>A0A9J7HLQ0</accession>
<dbReference type="InterPro" id="IPR050952">
    <property type="entry name" value="TRIM-NHL_E3_ligases"/>
</dbReference>
<dbReference type="PROSITE" id="PS51125">
    <property type="entry name" value="NHL"/>
    <property type="match status" value="1"/>
</dbReference>
<proteinExistence type="predicted"/>
<dbReference type="InterPro" id="IPR011042">
    <property type="entry name" value="6-blade_b-propeller_TolB-like"/>
</dbReference>
<dbReference type="KEGG" id="bfo:118406026"/>
<keyword evidence="3" id="KW-1185">Reference proteome</keyword>
<protein>
    <submittedName>
        <fullName evidence="4">Tripartite motif-containing protein 3-like</fullName>
    </submittedName>
</protein>
<dbReference type="Proteomes" id="UP000001554">
    <property type="component" value="Chromosome 18"/>
</dbReference>
<dbReference type="SUPFAM" id="SSF101898">
    <property type="entry name" value="NHL repeat"/>
    <property type="match status" value="1"/>
</dbReference>
<dbReference type="GeneID" id="118406026"/>
<reference evidence="3" key="1">
    <citation type="journal article" date="2020" name="Nat. Ecol. Evol.">
        <title>Deeply conserved synteny resolves early events in vertebrate evolution.</title>
        <authorList>
            <person name="Simakov O."/>
            <person name="Marletaz F."/>
            <person name="Yue J.X."/>
            <person name="O'Connell B."/>
            <person name="Jenkins J."/>
            <person name="Brandt A."/>
            <person name="Calef R."/>
            <person name="Tung C.H."/>
            <person name="Huang T.K."/>
            <person name="Schmutz J."/>
            <person name="Satoh N."/>
            <person name="Yu J.K."/>
            <person name="Putnam N.H."/>
            <person name="Green R.E."/>
            <person name="Rokhsar D.S."/>
        </authorList>
    </citation>
    <scope>NUCLEOTIDE SEQUENCE [LARGE SCALE GENOMIC DNA]</scope>
    <source>
        <strain evidence="3">S238N-H82</strain>
    </source>
</reference>
<sequence length="358" mass="39760">MSCLFECSTTVYWILQFCPNTIGSIQQLTEYSSTGRSRYFPTPPSVSNSSQLKENYEKRLETITIDEWGREPGKFSSNRKMQKITFGDRGKEPGQFDLNLGMAVSADNEIFIADVSNKRVQVSSINGTYLRLFPTDVPGEHRKISPHTVAIGVEPDKLWVAGKNKWVRGSVPTGQVVQYNMKGLPLKTFDIHVDLFTFPAIAIDVCNNKVILGDVDTIRIYQPNGSLVEGFQVHVPKDMQAIPIHGVASDSKGNVVLVDWRGHVQVYNHFGDMILEFVGTPDNVFPPRGIFVDSSGRIILSNCSKNRVDMFTSQGDFVRTVVNTTNPSYIAIGPDGQLVVANTVGTTVTIFPRHVLFP</sequence>